<name>A0A3B0MKU5_9GAMM</name>
<evidence type="ECO:0000259" key="2">
    <source>
        <dbReference type="PROSITE" id="PS50164"/>
    </source>
</evidence>
<dbReference type="InterPro" id="IPR000305">
    <property type="entry name" value="GIY-YIG_endonuc"/>
</dbReference>
<proteinExistence type="inferred from homology"/>
<dbReference type="AlphaFoldDB" id="A0A3B0MKU5"/>
<dbReference type="InterPro" id="IPR035901">
    <property type="entry name" value="GIY-YIG_endonuc_sf"/>
</dbReference>
<dbReference type="PROSITE" id="PS50164">
    <property type="entry name" value="GIY_YIG"/>
    <property type="match status" value="1"/>
</dbReference>
<organism evidence="3">
    <name type="scientific">Arsenophonus endosymbiont of Trialeurodes vaporariorum</name>
    <dbReference type="NCBI Taxonomy" id="235567"/>
    <lineage>
        <taxon>Bacteria</taxon>
        <taxon>Pseudomonadati</taxon>
        <taxon>Pseudomonadota</taxon>
        <taxon>Gammaproteobacteria</taxon>
        <taxon>Enterobacterales</taxon>
        <taxon>Morganellaceae</taxon>
        <taxon>Arsenophonus</taxon>
    </lineage>
</organism>
<evidence type="ECO:0000313" key="3">
    <source>
        <dbReference type="EMBL" id="SSW96004.1"/>
    </source>
</evidence>
<protein>
    <recommendedName>
        <fullName evidence="2">GIY-YIG domain-containing protein</fullName>
    </recommendedName>
</protein>
<accession>A0A3B0MKU5</accession>
<sequence>MMKKHWSIYLIRNGQNALYTGITIDIECRLQQHLLGKGAKALRGKPPLLLVYQCQLTIHSEALSLEYQIKQLAKAQKEQLVADQPLDLVGYLAKLAIIKIRRKINQS</sequence>
<evidence type="ECO:0000256" key="1">
    <source>
        <dbReference type="ARBA" id="ARBA00007435"/>
    </source>
</evidence>
<dbReference type="Pfam" id="PF01541">
    <property type="entry name" value="GIY-YIG"/>
    <property type="match status" value="1"/>
</dbReference>
<dbReference type="EMBL" id="UFQR01000008">
    <property type="protein sequence ID" value="SSW96004.1"/>
    <property type="molecule type" value="Genomic_DNA"/>
</dbReference>
<dbReference type="PANTHER" id="PTHR34477">
    <property type="entry name" value="UPF0213 PROTEIN YHBQ"/>
    <property type="match status" value="1"/>
</dbReference>
<feature type="domain" description="GIY-YIG" evidence="2">
    <location>
        <begin position="4"/>
        <end position="79"/>
    </location>
</feature>
<dbReference type="PANTHER" id="PTHR34477:SF1">
    <property type="entry name" value="UPF0213 PROTEIN YHBQ"/>
    <property type="match status" value="1"/>
</dbReference>
<gene>
    <name evidence="3" type="ORF">ARTV_2188</name>
</gene>
<comment type="similarity">
    <text evidence="1">Belongs to the UPF0213 family.</text>
</comment>
<dbReference type="Gene3D" id="3.40.1440.10">
    <property type="entry name" value="GIY-YIG endonuclease"/>
    <property type="match status" value="1"/>
</dbReference>
<dbReference type="InterPro" id="IPR050190">
    <property type="entry name" value="UPF0213_domain"/>
</dbReference>
<dbReference type="SUPFAM" id="SSF82771">
    <property type="entry name" value="GIY-YIG endonuclease"/>
    <property type="match status" value="1"/>
</dbReference>
<reference evidence="3" key="1">
    <citation type="submission" date="2018-04" db="EMBL/GenBank/DDBJ databases">
        <authorList>
            <person name="Go L.Y."/>
            <person name="Mitchell J.A."/>
        </authorList>
    </citation>
    <scope>NUCLEOTIDE SEQUENCE</scope>
    <source>
        <strain evidence="3">ARTV</strain>
    </source>
</reference>
<dbReference type="CDD" id="cd10456">
    <property type="entry name" value="GIY-YIG_UPF0213"/>
    <property type="match status" value="1"/>
</dbReference>